<evidence type="ECO:0000256" key="2">
    <source>
        <dbReference type="SAM" id="MobiDB-lite"/>
    </source>
</evidence>
<feature type="compositionally biased region" description="Polar residues" evidence="2">
    <location>
        <begin position="317"/>
        <end position="327"/>
    </location>
</feature>
<evidence type="ECO:0000256" key="1">
    <source>
        <dbReference type="SAM" id="Coils"/>
    </source>
</evidence>
<dbReference type="EMBL" id="JADKNH010000008">
    <property type="protein sequence ID" value="MBF4694206.1"/>
    <property type="molecule type" value="Genomic_DNA"/>
</dbReference>
<protein>
    <recommendedName>
        <fullName evidence="5">DivIVA domain-containing protein</fullName>
    </recommendedName>
</protein>
<name>A0ABR9ZV27_9FIRM</name>
<organism evidence="3 4">
    <name type="scientific">Fusibacter ferrireducens</name>
    <dbReference type="NCBI Taxonomy" id="2785058"/>
    <lineage>
        <taxon>Bacteria</taxon>
        <taxon>Bacillati</taxon>
        <taxon>Bacillota</taxon>
        <taxon>Clostridia</taxon>
        <taxon>Eubacteriales</taxon>
        <taxon>Eubacteriales Family XII. Incertae Sedis</taxon>
        <taxon>Fusibacter</taxon>
    </lineage>
</organism>
<evidence type="ECO:0000313" key="3">
    <source>
        <dbReference type="EMBL" id="MBF4694206.1"/>
    </source>
</evidence>
<feature type="coiled-coil region" evidence="1">
    <location>
        <begin position="190"/>
        <end position="224"/>
    </location>
</feature>
<keyword evidence="1" id="KW-0175">Coiled coil</keyword>
<keyword evidence="4" id="KW-1185">Reference proteome</keyword>
<gene>
    <name evidence="3" type="ORF">ISU02_13875</name>
</gene>
<accession>A0ABR9ZV27</accession>
<feature type="region of interest" description="Disordered" evidence="2">
    <location>
        <begin position="304"/>
        <end position="327"/>
    </location>
</feature>
<feature type="coiled-coil region" evidence="1">
    <location>
        <begin position="33"/>
        <end position="105"/>
    </location>
</feature>
<sequence>MNNENFKTALIGYNKEDVRNYVENLMVDTRRAIKIKEDMIKSLQTRLNDSELQVSRLKEIEDQHLELKEKLEVATSELQEKNVKIDILSLKVDELNESLSQISKNEKSDDTSDRNLEFELEQTQKSLLLMTEEKDRIHMEYIELQERVNASETDEFDYKEKYEYLYNEYEAVLEARDESDKAKGELEIQLRALQMDREEMDTTIRAYQEKMEALKNKEEILEREKLVIAHAILRAQEKADTMEQDFAVRYNKENEKLKKYKSEIESIRCKAVEVLTLFEGELNEIVETEAPQISSQKVEEEVSKRQSFKESHKDVNGVSQIQLFKKG</sequence>
<dbReference type="Proteomes" id="UP000614200">
    <property type="component" value="Unassembled WGS sequence"/>
</dbReference>
<evidence type="ECO:0000313" key="4">
    <source>
        <dbReference type="Proteomes" id="UP000614200"/>
    </source>
</evidence>
<proteinExistence type="predicted"/>
<comment type="caution">
    <text evidence="3">The sequence shown here is derived from an EMBL/GenBank/DDBJ whole genome shotgun (WGS) entry which is preliminary data.</text>
</comment>
<feature type="compositionally biased region" description="Basic and acidic residues" evidence="2">
    <location>
        <begin position="304"/>
        <end position="315"/>
    </location>
</feature>
<reference evidence="3 4" key="1">
    <citation type="submission" date="2020-11" db="EMBL/GenBank/DDBJ databases">
        <title>Fusibacter basophilias sp. nov.</title>
        <authorList>
            <person name="Qiu D."/>
        </authorList>
    </citation>
    <scope>NUCLEOTIDE SEQUENCE [LARGE SCALE GENOMIC DNA]</scope>
    <source>
        <strain evidence="3 4">Q10-2</strain>
    </source>
</reference>
<dbReference type="RefSeq" id="WP_194702443.1">
    <property type="nucleotide sequence ID" value="NZ_JADKNH010000008.1"/>
</dbReference>
<evidence type="ECO:0008006" key="5">
    <source>
        <dbReference type="Google" id="ProtNLM"/>
    </source>
</evidence>